<dbReference type="Proteomes" id="UP000567179">
    <property type="component" value="Unassembled WGS sequence"/>
</dbReference>
<keyword evidence="2" id="KW-1185">Reference proteome</keyword>
<dbReference type="Gene3D" id="3.40.50.11350">
    <property type="match status" value="1"/>
</dbReference>
<dbReference type="GO" id="GO:0046921">
    <property type="term" value="F:alpha-(1-&gt;6)-fucosyltransferase activity"/>
    <property type="evidence" value="ECO:0007669"/>
    <property type="project" value="TreeGrafter"/>
</dbReference>
<reference evidence="1 2" key="1">
    <citation type="journal article" date="2020" name="ISME J.">
        <title>Uncovering the hidden diversity of litter-decomposition mechanisms in mushroom-forming fungi.</title>
        <authorList>
            <person name="Floudas D."/>
            <person name="Bentzer J."/>
            <person name="Ahren D."/>
            <person name="Johansson T."/>
            <person name="Persson P."/>
            <person name="Tunlid A."/>
        </authorList>
    </citation>
    <scope>NUCLEOTIDE SEQUENCE [LARGE SCALE GENOMIC DNA]</scope>
    <source>
        <strain evidence="1 2">CBS 101986</strain>
    </source>
</reference>
<gene>
    <name evidence="1" type="ORF">D9619_002767</name>
</gene>
<protein>
    <submittedName>
        <fullName evidence="1">Uncharacterized protein</fullName>
    </submittedName>
</protein>
<accession>A0A8H5ETY6</accession>
<organism evidence="1 2">
    <name type="scientific">Psilocybe cf. subviscida</name>
    <dbReference type="NCBI Taxonomy" id="2480587"/>
    <lineage>
        <taxon>Eukaryota</taxon>
        <taxon>Fungi</taxon>
        <taxon>Dikarya</taxon>
        <taxon>Basidiomycota</taxon>
        <taxon>Agaricomycotina</taxon>
        <taxon>Agaricomycetes</taxon>
        <taxon>Agaricomycetidae</taxon>
        <taxon>Agaricales</taxon>
        <taxon>Agaricineae</taxon>
        <taxon>Strophariaceae</taxon>
        <taxon>Psilocybe</taxon>
    </lineage>
</organism>
<dbReference type="PANTHER" id="PTHR13132">
    <property type="entry name" value="ALPHA- 1,6 -FUCOSYLTRANSFERASE"/>
    <property type="match status" value="1"/>
</dbReference>
<evidence type="ECO:0000313" key="2">
    <source>
        <dbReference type="Proteomes" id="UP000567179"/>
    </source>
</evidence>
<proteinExistence type="predicted"/>
<dbReference type="AlphaFoldDB" id="A0A8H5ETY6"/>
<comment type="caution">
    <text evidence="1">The sequence shown here is derived from an EMBL/GenBank/DDBJ whole genome shotgun (WGS) entry which is preliminary data.</text>
</comment>
<dbReference type="EMBL" id="JAACJJ010000056">
    <property type="protein sequence ID" value="KAF5312252.1"/>
    <property type="molecule type" value="Genomic_DNA"/>
</dbReference>
<evidence type="ECO:0000313" key="1">
    <source>
        <dbReference type="EMBL" id="KAF5312252.1"/>
    </source>
</evidence>
<dbReference type="PANTHER" id="PTHR13132:SF29">
    <property type="entry name" value="ALPHA-(1,6)-FUCOSYLTRANSFERASE"/>
    <property type="match status" value="1"/>
</dbReference>
<dbReference type="GO" id="GO:0006487">
    <property type="term" value="P:protein N-linked glycosylation"/>
    <property type="evidence" value="ECO:0007669"/>
    <property type="project" value="TreeGrafter"/>
</dbReference>
<name>A0A8H5ETY6_9AGAR</name>
<dbReference type="OrthoDB" id="2392789at2759"/>
<sequence length="270" mass="30679">MIMPCSYHRIVNMSSVRYGHNVNRLKPIFDFAVQSFATTIRPNAQNFDLIQKTRKELSTFLQVVNKGRNVDNIIYTGTHIRRGDRKTLSYSFQDRRVPIADYLKGVATTWSHLHSGALASITPVVYLATDSPDARHQFSQQYQELYQGETFSLYDTTDPTLRALASPAEYDQSTFDAQFDLQSRIRATRGMIVDLALVSGLWLTGNDITPESTVCAMSSSVCRLSAVGLGWERSFGKVDEMGYIDEKTRHWVEVDEKGQVEPVWQAFQLF</sequence>